<evidence type="ECO:0000256" key="2">
    <source>
        <dbReference type="PROSITE-ProRule" id="PRU00023"/>
    </source>
</evidence>
<dbReference type="SUPFAM" id="SSF53167">
    <property type="entry name" value="Purine and uridine phosphorylases"/>
    <property type="match status" value="1"/>
</dbReference>
<dbReference type="PANTHER" id="PTHR46082">
    <property type="entry name" value="ATP/GTP-BINDING PROTEIN-RELATED"/>
    <property type="match status" value="1"/>
</dbReference>
<dbReference type="RefSeq" id="XP_058325377.1">
    <property type="nucleotide sequence ID" value="XM_058479854.1"/>
</dbReference>
<name>A0A9W9TAW3_9EURO</name>
<sequence length="1363" mass="151663">MDGTPGDDHCEDDQPHLRKRQKTVHHDNPSSARRDSYTIAWLCALPIEMAAAQAVLDEIHDPLPRLPDDTNTYVLGSIQAHDIVIACLPTDQYGIINAATVVTNLKRTFPAIRAGLMVGIGGGVPSKTDIRLGDIVVGTRVMQVDLGKIIGNNELERTAIPRLPHQLLGTAVSTLRAKHELGPSKVPAILQERLEKYAGYGYPSLPDNLFQATYHHEAPSETCDKCDSSKLVVRAPRTSNDPNIHYGAVASGSQVIRNSVFRDEVARQLNIICFEMEAAGLMDILPCLPIRGICDYSDSHKNKDWQRYAAATAAAYARELLEELPPTEIKHRTQSNEACASNLGPGISQKQVERAENQKNRAKQLLDLLRFKQIDARRSTIKDAYFKTCAWFLHHPDYKAWLDSSKLSQHHGFLWIKGKPGAGKSTIMKFAYLNMKRKKQPCHSLTISFFFNARGDYLEKSVLGMYRSLLVQVLEGYPDLQEVLSDSELWSSQGQAHSLIGSINTLKDLLSRAISLLGKRSLTCFIDALDECDEQHMLDMIQYFEQLAETSTENQRALRICFSSRHYPYIIIRRGTSFVLEHQDGHTRDLKAYAESHLRATDPVILQAILEKASGVFMWVVLVVEILNKELARGAMSLEKRLEEIPSDLSALFKAILERDKENMQELLLCFLWILCAERPLKPDEFYHALWSSLLAVGQRNRISSNFPDPSVKDTVDGLPRSHRYVISCSKGLAEVTNSNGPSVQFIHESVRDFLIKDRGLYALWPEIGLDWKVQGHEKLKQGCYVYLTHSEMRCFTTNLNTNLKVKKKNRIAAAEKYPFLQYASQSVLHHANAANSVFSQDDFIAAFDTSLWVKLNNLFEKSMIRKYTAEASLLYILADKGYPELIRTRLKAHPDIHIQGERYNFPIFAALARGDKATFAALLGRSTTICDGVDVTEGLNHRKDLGDVRFLSPLSWAVAKGRASMVKFLLQSSIDMSSTESHTVSSLSIALRVGNLEMANLLIAQGFDVNKWDCDGNTPIHYAIRFGRNDIVRALVQKGANVDVCCNYHTPVCEAVRRGNYDIAEFLLDNGADPNVHPQKNQYAPLNEAAQVGNENLLKLLLDYGASVNARSYPFGFTPLEIAVVHRHENIAMTLIDRGADITIPGFLQITALSRAVMNHDHSMVKLLLSRGADCNAQCAFGRTPVSHASTEDRNDIAMTLIDHGADVNICDMIGYTPLLLAVKNHNHSMIKLLLSKGADCNAQCASGGTPLSHALIANDADTAILLMERGAHFHTRYSHGDSLLHVLVRQSSSDAVKLLIDYGADIEVENDDGETPLDLALKPRCQEDIVKLLVEKGAADNAMNKDGGRPLGLGLTSERGV</sequence>
<accession>A0A9W9TAW3</accession>
<dbReference type="EMBL" id="JAPQKS010000009">
    <property type="protein sequence ID" value="KAJ5214880.1"/>
    <property type="molecule type" value="Genomic_DNA"/>
</dbReference>
<dbReference type="SUPFAM" id="SSF52540">
    <property type="entry name" value="P-loop containing nucleoside triphosphate hydrolases"/>
    <property type="match status" value="1"/>
</dbReference>
<dbReference type="InterPro" id="IPR036770">
    <property type="entry name" value="Ankyrin_rpt-contain_sf"/>
</dbReference>
<feature type="repeat" description="ANK" evidence="2">
    <location>
        <begin position="1116"/>
        <end position="1148"/>
    </location>
</feature>
<evidence type="ECO:0000256" key="1">
    <source>
        <dbReference type="ARBA" id="ARBA00022737"/>
    </source>
</evidence>
<reference evidence="6" key="2">
    <citation type="journal article" date="2023" name="IMA Fungus">
        <title>Comparative genomic study of the Penicillium genus elucidates a diverse pangenome and 15 lateral gene transfer events.</title>
        <authorList>
            <person name="Petersen C."/>
            <person name="Sorensen T."/>
            <person name="Nielsen M.R."/>
            <person name="Sondergaard T.E."/>
            <person name="Sorensen J.L."/>
            <person name="Fitzpatrick D.A."/>
            <person name="Frisvad J.C."/>
            <person name="Nielsen K.L."/>
        </authorList>
    </citation>
    <scope>NUCLEOTIDE SEQUENCE</scope>
    <source>
        <strain evidence="6">IBT 19713</strain>
    </source>
</reference>
<feature type="repeat" description="ANK" evidence="2">
    <location>
        <begin position="1082"/>
        <end position="1114"/>
    </location>
</feature>
<evidence type="ECO:0000313" key="6">
    <source>
        <dbReference type="EMBL" id="KAJ5214880.1"/>
    </source>
</evidence>
<comment type="caution">
    <text evidence="6">The sequence shown here is derived from an EMBL/GenBank/DDBJ whole genome shotgun (WGS) entry which is preliminary data.</text>
</comment>
<dbReference type="Gene3D" id="3.40.50.300">
    <property type="entry name" value="P-loop containing nucleotide triphosphate hydrolases"/>
    <property type="match status" value="1"/>
</dbReference>
<dbReference type="InterPro" id="IPR002110">
    <property type="entry name" value="Ankyrin_rpt"/>
</dbReference>
<dbReference type="SMART" id="SM00248">
    <property type="entry name" value="ANK"/>
    <property type="match status" value="14"/>
</dbReference>
<evidence type="ECO:0000256" key="3">
    <source>
        <dbReference type="SAM" id="MobiDB-lite"/>
    </source>
</evidence>
<dbReference type="GO" id="GO:0003824">
    <property type="term" value="F:catalytic activity"/>
    <property type="evidence" value="ECO:0007669"/>
    <property type="project" value="InterPro"/>
</dbReference>
<dbReference type="InterPro" id="IPR053137">
    <property type="entry name" value="NLR-like"/>
</dbReference>
<feature type="repeat" description="ANK" evidence="2">
    <location>
        <begin position="1314"/>
        <end position="1347"/>
    </location>
</feature>
<feature type="repeat" description="ANK" evidence="2">
    <location>
        <begin position="1215"/>
        <end position="1247"/>
    </location>
</feature>
<feature type="repeat" description="ANK" evidence="2">
    <location>
        <begin position="1048"/>
        <end position="1080"/>
    </location>
</feature>
<dbReference type="Gene3D" id="1.25.40.20">
    <property type="entry name" value="Ankyrin repeat-containing domain"/>
    <property type="match status" value="2"/>
</dbReference>
<protein>
    <recommendedName>
        <fullName evidence="8">Nucleoside phosphorylase domain-containing protein</fullName>
    </recommendedName>
</protein>
<keyword evidence="7" id="KW-1185">Reference proteome</keyword>
<feature type="domain" description="Nucleoside phosphorylase" evidence="4">
    <location>
        <begin position="39"/>
        <end position="320"/>
    </location>
</feature>
<dbReference type="PRINTS" id="PR01415">
    <property type="entry name" value="ANKYRIN"/>
</dbReference>
<feature type="compositionally biased region" description="Basic and acidic residues" evidence="3">
    <location>
        <begin position="1"/>
        <end position="16"/>
    </location>
</feature>
<evidence type="ECO:0000259" key="5">
    <source>
        <dbReference type="Pfam" id="PF24883"/>
    </source>
</evidence>
<feature type="repeat" description="ANK" evidence="2">
    <location>
        <begin position="1182"/>
        <end position="1214"/>
    </location>
</feature>
<dbReference type="GO" id="GO:0009116">
    <property type="term" value="P:nucleoside metabolic process"/>
    <property type="evidence" value="ECO:0007669"/>
    <property type="project" value="InterPro"/>
</dbReference>
<organism evidence="6 7">
    <name type="scientific">Penicillium chermesinum</name>
    <dbReference type="NCBI Taxonomy" id="63820"/>
    <lineage>
        <taxon>Eukaryota</taxon>
        <taxon>Fungi</taxon>
        <taxon>Dikarya</taxon>
        <taxon>Ascomycota</taxon>
        <taxon>Pezizomycotina</taxon>
        <taxon>Eurotiomycetes</taxon>
        <taxon>Eurotiomycetidae</taxon>
        <taxon>Eurotiales</taxon>
        <taxon>Aspergillaceae</taxon>
        <taxon>Penicillium</taxon>
    </lineage>
</organism>
<dbReference type="PANTHER" id="PTHR46082:SF11">
    <property type="entry name" value="AAA+ ATPASE DOMAIN-CONTAINING PROTEIN-RELATED"/>
    <property type="match status" value="1"/>
</dbReference>
<dbReference type="InterPro" id="IPR035994">
    <property type="entry name" value="Nucleoside_phosphorylase_sf"/>
</dbReference>
<feature type="repeat" description="ANK" evidence="2">
    <location>
        <begin position="950"/>
        <end position="982"/>
    </location>
</feature>
<feature type="repeat" description="ANK" evidence="2">
    <location>
        <begin position="1281"/>
        <end position="1313"/>
    </location>
</feature>
<dbReference type="PROSITE" id="PS50088">
    <property type="entry name" value="ANK_REPEAT"/>
    <property type="match status" value="11"/>
</dbReference>
<dbReference type="Pfam" id="PF12796">
    <property type="entry name" value="Ank_2"/>
    <property type="match status" value="4"/>
</dbReference>
<dbReference type="InterPro" id="IPR000845">
    <property type="entry name" value="Nucleoside_phosphorylase_d"/>
</dbReference>
<dbReference type="PROSITE" id="PS50297">
    <property type="entry name" value="ANK_REP_REGION"/>
    <property type="match status" value="8"/>
</dbReference>
<keyword evidence="2" id="KW-0040">ANK repeat</keyword>
<feature type="region of interest" description="Disordered" evidence="3">
    <location>
        <begin position="1"/>
        <end position="32"/>
    </location>
</feature>
<feature type="domain" description="Nephrocystin 3-like N-terminal" evidence="5">
    <location>
        <begin position="388"/>
        <end position="565"/>
    </location>
</feature>
<dbReference type="SUPFAM" id="SSF48403">
    <property type="entry name" value="Ankyrin repeat"/>
    <property type="match status" value="2"/>
</dbReference>
<evidence type="ECO:0008006" key="8">
    <source>
        <dbReference type="Google" id="ProtNLM"/>
    </source>
</evidence>
<gene>
    <name evidence="6" type="ORF">N7468_010559</name>
</gene>
<dbReference type="InterPro" id="IPR056884">
    <property type="entry name" value="NPHP3-like_N"/>
</dbReference>
<dbReference type="GeneID" id="83207158"/>
<evidence type="ECO:0000313" key="7">
    <source>
        <dbReference type="Proteomes" id="UP001150941"/>
    </source>
</evidence>
<dbReference type="Proteomes" id="UP001150941">
    <property type="component" value="Unassembled WGS sequence"/>
</dbReference>
<evidence type="ECO:0000259" key="4">
    <source>
        <dbReference type="Pfam" id="PF01048"/>
    </source>
</evidence>
<dbReference type="Pfam" id="PF01048">
    <property type="entry name" value="PNP_UDP_1"/>
    <property type="match status" value="1"/>
</dbReference>
<dbReference type="Gene3D" id="3.40.50.1580">
    <property type="entry name" value="Nucleoside phosphorylase domain"/>
    <property type="match status" value="1"/>
</dbReference>
<reference evidence="6" key="1">
    <citation type="submission" date="2022-11" db="EMBL/GenBank/DDBJ databases">
        <authorList>
            <person name="Petersen C."/>
        </authorList>
    </citation>
    <scope>NUCLEOTIDE SEQUENCE</scope>
    <source>
        <strain evidence="6">IBT 19713</strain>
    </source>
</reference>
<dbReference type="Pfam" id="PF24883">
    <property type="entry name" value="NPHP3_N"/>
    <property type="match status" value="1"/>
</dbReference>
<dbReference type="InterPro" id="IPR027417">
    <property type="entry name" value="P-loop_NTPase"/>
</dbReference>
<keyword evidence="1" id="KW-0677">Repeat</keyword>
<feature type="repeat" description="ANK" evidence="2">
    <location>
        <begin position="1016"/>
        <end position="1048"/>
    </location>
</feature>
<feature type="repeat" description="ANK" evidence="2">
    <location>
        <begin position="1248"/>
        <end position="1280"/>
    </location>
</feature>
<dbReference type="OrthoDB" id="194358at2759"/>
<proteinExistence type="predicted"/>
<feature type="repeat" description="ANK" evidence="2">
    <location>
        <begin position="1149"/>
        <end position="1181"/>
    </location>
</feature>